<feature type="transmembrane region" description="Helical" evidence="5">
    <location>
        <begin position="40"/>
        <end position="63"/>
    </location>
</feature>
<evidence type="ECO:0000256" key="4">
    <source>
        <dbReference type="ARBA" id="ARBA00023136"/>
    </source>
</evidence>
<dbReference type="Proteomes" id="UP000249495">
    <property type="component" value="Chromosome 1"/>
</dbReference>
<dbReference type="RefSeq" id="WP_018030988.1">
    <property type="nucleotide sequence ID" value="NZ_JBGXUQ010000028.1"/>
</dbReference>
<evidence type="ECO:0000256" key="5">
    <source>
        <dbReference type="HAMAP-Rule" id="MF_01572"/>
    </source>
</evidence>
<keyword evidence="3 5" id="KW-1133">Transmembrane helix</keyword>
<dbReference type="STRING" id="1123303.GCA_000372425_01676"/>
<feature type="transmembrane region" description="Helical" evidence="5">
    <location>
        <begin position="6"/>
        <end position="28"/>
    </location>
</feature>
<dbReference type="Pfam" id="PF07155">
    <property type="entry name" value="ECF-ribofla_trS"/>
    <property type="match status" value="1"/>
</dbReference>
<dbReference type="GO" id="GO:0005886">
    <property type="term" value="C:plasma membrane"/>
    <property type="evidence" value="ECO:0007669"/>
    <property type="project" value="UniProtKB-SubCell"/>
</dbReference>
<evidence type="ECO:0000256" key="1">
    <source>
        <dbReference type="ARBA" id="ARBA00022475"/>
    </source>
</evidence>
<dbReference type="PANTHER" id="PTHR37815">
    <property type="entry name" value="UPF0397 PROTEIN BC_2624-RELATED"/>
    <property type="match status" value="1"/>
</dbReference>
<organism evidence="6 7">
    <name type="scientific">Streptococcus ferus</name>
    <dbReference type="NCBI Taxonomy" id="1345"/>
    <lineage>
        <taxon>Bacteria</taxon>
        <taxon>Bacillati</taxon>
        <taxon>Bacillota</taxon>
        <taxon>Bacilli</taxon>
        <taxon>Lactobacillales</taxon>
        <taxon>Streptococcaceae</taxon>
        <taxon>Streptococcus</taxon>
    </lineage>
</organism>
<keyword evidence="4 5" id="KW-0472">Membrane</keyword>
<reference evidence="6 7" key="1">
    <citation type="submission" date="2018-06" db="EMBL/GenBank/DDBJ databases">
        <authorList>
            <consortium name="Pathogen Informatics"/>
            <person name="Doyle S."/>
        </authorList>
    </citation>
    <scope>NUCLEOTIDE SEQUENCE [LARGE SCALE GENOMIC DNA]</scope>
    <source>
        <strain evidence="6 7">NCTC12278</strain>
    </source>
</reference>
<feature type="transmembrane region" description="Helical" evidence="5">
    <location>
        <begin position="75"/>
        <end position="92"/>
    </location>
</feature>
<evidence type="ECO:0000313" key="6">
    <source>
        <dbReference type="EMBL" id="SQF39487.1"/>
    </source>
</evidence>
<feature type="transmembrane region" description="Helical" evidence="5">
    <location>
        <begin position="113"/>
        <end position="136"/>
    </location>
</feature>
<keyword evidence="1 5" id="KW-1003">Cell membrane</keyword>
<dbReference type="InterPro" id="IPR022914">
    <property type="entry name" value="UPF0397"/>
</dbReference>
<comment type="similarity">
    <text evidence="5">Belongs to the UPF0397 family.</text>
</comment>
<dbReference type="Gene3D" id="1.10.1760.20">
    <property type="match status" value="1"/>
</dbReference>
<evidence type="ECO:0000313" key="7">
    <source>
        <dbReference type="Proteomes" id="UP000249495"/>
    </source>
</evidence>
<gene>
    <name evidence="6" type="ORF">NCTC12278_00357</name>
</gene>
<dbReference type="OrthoDB" id="4550662at2"/>
<dbReference type="AlphaFoldDB" id="A0A2X3W1J1"/>
<name>A0A2X3W1J1_9STRE</name>
<comment type="subcellular location">
    <subcellularLocation>
        <location evidence="5">Cell membrane</location>
        <topology evidence="5">Multi-pass membrane protein</topology>
    </subcellularLocation>
</comment>
<protein>
    <recommendedName>
        <fullName evidence="5">UPF0397 protein NCTC12278_00357</fullName>
    </recommendedName>
</protein>
<dbReference type="HAMAP" id="MF_01572">
    <property type="entry name" value="UPF0397"/>
    <property type="match status" value="1"/>
</dbReference>
<evidence type="ECO:0000256" key="2">
    <source>
        <dbReference type="ARBA" id="ARBA00022692"/>
    </source>
</evidence>
<keyword evidence="2 5" id="KW-0812">Transmembrane</keyword>
<dbReference type="InterPro" id="IPR009825">
    <property type="entry name" value="ECF_substrate-spec-like"/>
</dbReference>
<evidence type="ECO:0000256" key="3">
    <source>
        <dbReference type="ARBA" id="ARBA00022989"/>
    </source>
</evidence>
<dbReference type="PANTHER" id="PTHR37815:SF3">
    <property type="entry name" value="UPF0397 PROTEIN SPR0429"/>
    <property type="match status" value="1"/>
</dbReference>
<dbReference type="KEGG" id="sfer:NCTC12278_00357"/>
<dbReference type="NCBIfam" id="NF010182">
    <property type="entry name" value="PRK13661.1"/>
    <property type="match status" value="1"/>
</dbReference>
<dbReference type="EMBL" id="LS483343">
    <property type="protein sequence ID" value="SQF39487.1"/>
    <property type="molecule type" value="Genomic_DNA"/>
</dbReference>
<proteinExistence type="inferred from homology"/>
<keyword evidence="7" id="KW-1185">Reference proteome</keyword>
<accession>A0A2X3W1J1</accession>
<sequence length="181" mass="19385">MKNNTIRSVVATGIGAALFVIIGMFISIPLFSNTSIQLQYAVQALFAVLFGPGVGFFVGFIGHALKDFIQFGSPWWSWVVSSGLVGLFIGLASKRFKVDKGLFATKDVVTFNIVQILANLLAWGVISPLGDILIYSEPANKVFIQGLIATLANAITIGIGGTLLILIYAKTRTQSNSLSKD</sequence>
<feature type="transmembrane region" description="Helical" evidence="5">
    <location>
        <begin position="142"/>
        <end position="169"/>
    </location>
</feature>